<comment type="function">
    <text evidence="10">Protein O-mannosyltransferase that catalyzes the transfer of a single mannose residue from a polyprenol phospho-mannosyl lipidic donor to the hydroxyl group of selected serine and threonine residues in acceptor proteins.</text>
</comment>
<evidence type="ECO:0000259" key="14">
    <source>
        <dbReference type="Pfam" id="PF16192"/>
    </source>
</evidence>
<dbReference type="GO" id="GO:0004169">
    <property type="term" value="F:dolichyl-phosphate-mannose-protein mannosyltransferase activity"/>
    <property type="evidence" value="ECO:0007669"/>
    <property type="project" value="UniProtKB-UniRule"/>
</dbReference>
<keyword evidence="5 10" id="KW-0808">Transferase</keyword>
<organism evidence="15 16">
    <name type="scientific">Schaalia georgiae F0490</name>
    <dbReference type="NCBI Taxonomy" id="1125717"/>
    <lineage>
        <taxon>Bacteria</taxon>
        <taxon>Bacillati</taxon>
        <taxon>Actinomycetota</taxon>
        <taxon>Actinomycetes</taxon>
        <taxon>Actinomycetales</taxon>
        <taxon>Actinomycetaceae</taxon>
        <taxon>Schaalia</taxon>
    </lineage>
</organism>
<feature type="compositionally biased region" description="Polar residues" evidence="11">
    <location>
        <begin position="524"/>
        <end position="533"/>
    </location>
</feature>
<comment type="caution">
    <text evidence="15">The sequence shown here is derived from an EMBL/GenBank/DDBJ whole genome shotgun (WGS) entry which is preliminary data.</text>
</comment>
<dbReference type="Pfam" id="PF13231">
    <property type="entry name" value="PMT_2"/>
    <property type="match status" value="1"/>
</dbReference>
<dbReference type="InterPro" id="IPR032421">
    <property type="entry name" value="PMT_4TMC"/>
</dbReference>
<evidence type="ECO:0000256" key="5">
    <source>
        <dbReference type="ARBA" id="ARBA00022679"/>
    </source>
</evidence>
<comment type="similarity">
    <text evidence="3 10">Belongs to the glycosyltransferase 39 family.</text>
</comment>
<keyword evidence="16" id="KW-1185">Reference proteome</keyword>
<evidence type="ECO:0000259" key="12">
    <source>
        <dbReference type="Pfam" id="PF02366"/>
    </source>
</evidence>
<dbReference type="PATRIC" id="fig|1125717.3.peg.1613"/>
<dbReference type="Pfam" id="PF02366">
    <property type="entry name" value="PMT"/>
    <property type="match status" value="1"/>
</dbReference>
<feature type="transmembrane region" description="Helical" evidence="10">
    <location>
        <begin position="435"/>
        <end position="452"/>
    </location>
</feature>
<accession>J1H0M2</accession>
<proteinExistence type="inferred from homology"/>
<feature type="domain" description="Glycosyltransferase RgtA/B/C/D-like" evidence="13">
    <location>
        <begin position="103"/>
        <end position="214"/>
    </location>
</feature>
<evidence type="ECO:0000256" key="3">
    <source>
        <dbReference type="ARBA" id="ARBA00007222"/>
    </source>
</evidence>
<dbReference type="InterPro" id="IPR003342">
    <property type="entry name" value="ArnT-like_N"/>
</dbReference>
<gene>
    <name evidence="15" type="ORF">HMPREF1317_1239</name>
</gene>
<dbReference type="RefSeq" id="WP_005871774.1">
    <property type="nucleotide sequence ID" value="NZ_AKFS01000258.1"/>
</dbReference>
<dbReference type="AlphaFoldDB" id="J1H0M2"/>
<sequence length="637" mass="68385">MTTRTDRPAPGGAPTRAPRWARLPASAAAGWVATLITTAIAALIRLTHLDNVPRLVFDETYYVKDAWSLIELGYEGTWPTDYDASFAAGDTSGLSANASYPVHPPTGKWIIGWGMRLFGQSDPVGWRIMGAICGVITVFLLCRLAQNLFSSPAITALAGAFLATDGIAVVMSRTAILDGFLAMFSLAAFLAVVKDQQDARARLGARLAAWEGMGSPRRGWPDLRAYLSPRIPRPASWRVGPASGPRPWLLAAGILAGLASSVKWSGVYVLAVLGLYVALREWTTRWRAGHPSPLFGALLADVWWAFVLMVPSAVLTYVASWFGWFTHPRAHGHGATGGTGLLGALDDLWAYHVEMWNFHTKLTTAHTYQSNPFTWLPQIRATSFAWNNDSTISGCHTGNCARDIVALGNPFLWWIGIAALLVLLWATVRHRNWRTGVVACGYLALYAPWLMYAKRTIFTFYTVAFVPFVALAVAWTVGLIVGQAQWRGLPSALASGADEAGAAEDHTQSVPTPPASDPDGPDGRTSTGTSNTAGGPEGAERSLEAGSATTMPLAAGSAPLSPTSTGRADRGASGPQHLGSAVPPEGLTADALLVRFIAAGAITAAVLACAWYFLPLWTGQVLDYEFWRDHMWLSSWI</sequence>
<evidence type="ECO:0000256" key="6">
    <source>
        <dbReference type="ARBA" id="ARBA00022692"/>
    </source>
</evidence>
<reference evidence="15 16" key="1">
    <citation type="submission" date="2012-05" db="EMBL/GenBank/DDBJ databases">
        <authorList>
            <person name="Harkins D.M."/>
            <person name="Madupu R."/>
            <person name="Durkin A.S."/>
            <person name="Torralba M."/>
            <person name="Methe B."/>
            <person name="Sutton G.G."/>
            <person name="Nelson K.E."/>
        </authorList>
    </citation>
    <scope>NUCLEOTIDE SEQUENCE [LARGE SCALE GENOMIC DNA]</scope>
    <source>
        <strain evidence="15 16">F0490</strain>
    </source>
</reference>
<name>J1H0M2_9ACTO</name>
<evidence type="ECO:0000256" key="11">
    <source>
        <dbReference type="SAM" id="MobiDB-lite"/>
    </source>
</evidence>
<feature type="transmembrane region" description="Helical" evidence="10">
    <location>
        <begin position="124"/>
        <end position="146"/>
    </location>
</feature>
<dbReference type="GO" id="GO:0005886">
    <property type="term" value="C:plasma membrane"/>
    <property type="evidence" value="ECO:0007669"/>
    <property type="project" value="UniProtKB-SubCell"/>
</dbReference>
<protein>
    <recommendedName>
        <fullName evidence="9 10">Polyprenol-phosphate-mannose--protein mannosyltransferase</fullName>
        <ecNumber evidence="10">2.4.1.-</ecNumber>
    </recommendedName>
</protein>
<evidence type="ECO:0000256" key="4">
    <source>
        <dbReference type="ARBA" id="ARBA00022676"/>
    </source>
</evidence>
<feature type="region of interest" description="Disordered" evidence="11">
    <location>
        <begin position="497"/>
        <end position="582"/>
    </location>
</feature>
<keyword evidence="10" id="KW-1003">Cell membrane</keyword>
<dbReference type="InterPro" id="IPR027005">
    <property type="entry name" value="PMT-like"/>
</dbReference>
<dbReference type="Proteomes" id="UP000004578">
    <property type="component" value="Unassembled WGS sequence"/>
</dbReference>
<keyword evidence="6 10" id="KW-0812">Transmembrane</keyword>
<comment type="pathway">
    <text evidence="2 10">Protein modification; protein glycosylation.</text>
</comment>
<evidence type="ECO:0000256" key="8">
    <source>
        <dbReference type="ARBA" id="ARBA00023136"/>
    </source>
</evidence>
<feature type="transmembrane region" description="Helical" evidence="10">
    <location>
        <begin position="152"/>
        <end position="170"/>
    </location>
</feature>
<comment type="subcellular location">
    <subcellularLocation>
        <location evidence="10">Cell membrane</location>
    </subcellularLocation>
    <subcellularLocation>
        <location evidence="1">Endomembrane system</location>
        <topology evidence="1">Multi-pass membrane protein</topology>
    </subcellularLocation>
</comment>
<feature type="transmembrane region" description="Helical" evidence="10">
    <location>
        <begin position="175"/>
        <end position="193"/>
    </location>
</feature>
<dbReference type="PANTHER" id="PTHR10050">
    <property type="entry name" value="DOLICHYL-PHOSPHATE-MANNOSE--PROTEIN MANNOSYLTRANSFERASE"/>
    <property type="match status" value="1"/>
</dbReference>
<dbReference type="EMBL" id="AKFS01000258">
    <property type="protein sequence ID" value="EJF38748.1"/>
    <property type="molecule type" value="Genomic_DNA"/>
</dbReference>
<dbReference type="UniPathway" id="UPA00378"/>
<dbReference type="EC" id="2.4.1.-" evidence="10"/>
<keyword evidence="7 10" id="KW-1133">Transmembrane helix</keyword>
<evidence type="ECO:0000256" key="10">
    <source>
        <dbReference type="RuleBase" id="RU367007"/>
    </source>
</evidence>
<evidence type="ECO:0000256" key="2">
    <source>
        <dbReference type="ARBA" id="ARBA00004922"/>
    </source>
</evidence>
<evidence type="ECO:0000256" key="7">
    <source>
        <dbReference type="ARBA" id="ARBA00022989"/>
    </source>
</evidence>
<feature type="transmembrane region" description="Helical" evidence="10">
    <location>
        <begin position="458"/>
        <end position="481"/>
    </location>
</feature>
<dbReference type="PANTHER" id="PTHR10050:SF46">
    <property type="entry name" value="PROTEIN O-MANNOSYL-TRANSFERASE 2"/>
    <property type="match status" value="1"/>
</dbReference>
<dbReference type="Pfam" id="PF16192">
    <property type="entry name" value="PMT_4TMC"/>
    <property type="match status" value="1"/>
</dbReference>
<keyword evidence="8 10" id="KW-0472">Membrane</keyword>
<dbReference type="InterPro" id="IPR038731">
    <property type="entry name" value="RgtA/B/C-like"/>
</dbReference>
<feature type="transmembrane region" description="Helical" evidence="10">
    <location>
        <begin position="20"/>
        <end position="44"/>
    </location>
</feature>
<keyword evidence="4 10" id="KW-0328">Glycosyltransferase</keyword>
<evidence type="ECO:0000259" key="13">
    <source>
        <dbReference type="Pfam" id="PF13231"/>
    </source>
</evidence>
<feature type="transmembrane region" description="Helical" evidence="10">
    <location>
        <begin position="592"/>
        <end position="614"/>
    </location>
</feature>
<evidence type="ECO:0000256" key="1">
    <source>
        <dbReference type="ARBA" id="ARBA00004127"/>
    </source>
</evidence>
<feature type="transmembrane region" description="Helical" evidence="10">
    <location>
        <begin position="248"/>
        <end position="277"/>
    </location>
</feature>
<feature type="transmembrane region" description="Helical" evidence="10">
    <location>
        <begin position="411"/>
        <end position="428"/>
    </location>
</feature>
<feature type="domain" description="Protein O-mannosyl-transferase C-terminal four TM" evidence="14">
    <location>
        <begin position="345"/>
        <end position="483"/>
    </location>
</feature>
<evidence type="ECO:0000313" key="16">
    <source>
        <dbReference type="Proteomes" id="UP000004578"/>
    </source>
</evidence>
<evidence type="ECO:0000313" key="15">
    <source>
        <dbReference type="EMBL" id="EJF38748.1"/>
    </source>
</evidence>
<dbReference type="GO" id="GO:0012505">
    <property type="term" value="C:endomembrane system"/>
    <property type="evidence" value="ECO:0007669"/>
    <property type="project" value="UniProtKB-SubCell"/>
</dbReference>
<feature type="transmembrane region" description="Helical" evidence="10">
    <location>
        <begin position="298"/>
        <end position="319"/>
    </location>
</feature>
<feature type="domain" description="ArnT-like N-terminal" evidence="12">
    <location>
        <begin position="248"/>
        <end position="308"/>
    </location>
</feature>
<evidence type="ECO:0000256" key="9">
    <source>
        <dbReference type="ARBA" id="ARBA00093617"/>
    </source>
</evidence>